<evidence type="ECO:0000313" key="2">
    <source>
        <dbReference type="Proteomes" id="UP001487740"/>
    </source>
</evidence>
<gene>
    <name evidence="1" type="ORF">O3P69_018465</name>
</gene>
<evidence type="ECO:0000313" key="1">
    <source>
        <dbReference type="EMBL" id="KAK8381407.1"/>
    </source>
</evidence>
<comment type="caution">
    <text evidence="1">The sequence shown here is derived from an EMBL/GenBank/DDBJ whole genome shotgun (WGS) entry which is preliminary data.</text>
</comment>
<accession>A0AAW0T3I2</accession>
<name>A0AAW0T3I2_SCYPA</name>
<dbReference type="Proteomes" id="UP001487740">
    <property type="component" value="Unassembled WGS sequence"/>
</dbReference>
<reference evidence="1 2" key="1">
    <citation type="submission" date="2023-03" db="EMBL/GenBank/DDBJ databases">
        <title>High-quality genome of Scylla paramamosain provides insights in environmental adaptation.</title>
        <authorList>
            <person name="Zhang L."/>
        </authorList>
    </citation>
    <scope>NUCLEOTIDE SEQUENCE [LARGE SCALE GENOMIC DNA]</scope>
    <source>
        <strain evidence="1">LZ_2023a</strain>
        <tissue evidence="1">Muscle</tissue>
    </source>
</reference>
<dbReference type="AlphaFoldDB" id="A0AAW0T3I2"/>
<sequence>MRLPSLDPFSLAGSLPPSLLHPGAAGPTAAAGLGICICRPHSEIHADLLADSVLETRLHDVLYQEEAIPCVTEWDVKGQETGSTGDESLSHREATDIWPFGCLEIRGDQLECSVTKAREAPL</sequence>
<keyword evidence="2" id="KW-1185">Reference proteome</keyword>
<dbReference type="EMBL" id="JARAKH010000040">
    <property type="protein sequence ID" value="KAK8381407.1"/>
    <property type="molecule type" value="Genomic_DNA"/>
</dbReference>
<proteinExistence type="predicted"/>
<protein>
    <submittedName>
        <fullName evidence="1">Uncharacterized protein</fullName>
    </submittedName>
</protein>
<organism evidence="1 2">
    <name type="scientific">Scylla paramamosain</name>
    <name type="common">Mud crab</name>
    <dbReference type="NCBI Taxonomy" id="85552"/>
    <lineage>
        <taxon>Eukaryota</taxon>
        <taxon>Metazoa</taxon>
        <taxon>Ecdysozoa</taxon>
        <taxon>Arthropoda</taxon>
        <taxon>Crustacea</taxon>
        <taxon>Multicrustacea</taxon>
        <taxon>Malacostraca</taxon>
        <taxon>Eumalacostraca</taxon>
        <taxon>Eucarida</taxon>
        <taxon>Decapoda</taxon>
        <taxon>Pleocyemata</taxon>
        <taxon>Brachyura</taxon>
        <taxon>Eubrachyura</taxon>
        <taxon>Portunoidea</taxon>
        <taxon>Portunidae</taxon>
        <taxon>Portuninae</taxon>
        <taxon>Scylla</taxon>
    </lineage>
</organism>